<sequence>MTDMKKTVFLTALLAAASITGFAYNLYAPNSFDSVSPKSWDYRTVETLCREGKAPSYTADFFSRGSMTRYELASVIKDMLEHHNEKDKDHESLMKLKKEYTRELEALGYREEKKIPEGKPMLEMSGDGRIRYNSDGDADGRVRVNTRWRIGDDTTINAGGTKNVK</sequence>
<keyword evidence="3" id="KW-1185">Reference proteome</keyword>
<dbReference type="AlphaFoldDB" id="H1D186"/>
<gene>
    <name evidence="2" type="ORF">HMPREF9453_01374</name>
</gene>
<reference evidence="2 3" key="1">
    <citation type="submission" date="2011-11" db="EMBL/GenBank/DDBJ databases">
        <title>The Genome Sequence of Dialister succinatiphilus YIT 11850.</title>
        <authorList>
            <consortium name="The Broad Institute Genome Sequencing Platform"/>
            <person name="Earl A."/>
            <person name="Ward D."/>
            <person name="Feldgarden M."/>
            <person name="Gevers D."/>
            <person name="Morotomi M."/>
            <person name="Young S.K."/>
            <person name="Zeng Q."/>
            <person name="Gargeya S."/>
            <person name="Fitzgerald M."/>
            <person name="Haas B."/>
            <person name="Abouelleil A."/>
            <person name="Alvarado L."/>
            <person name="Arachchi H.M."/>
            <person name="Berlin A."/>
            <person name="Brown A."/>
            <person name="Chapman S.B."/>
            <person name="Dunbar C."/>
            <person name="Gearin G."/>
            <person name="Goldberg J."/>
            <person name="Griggs A."/>
            <person name="Gujja S."/>
            <person name="Heiman D."/>
            <person name="Howarth C."/>
            <person name="Lui A."/>
            <person name="MacDonald P.J.P."/>
            <person name="Montmayeur A."/>
            <person name="Murphy C."/>
            <person name="Neiman D."/>
            <person name="Pearson M."/>
            <person name="Priest M."/>
            <person name="Roberts A."/>
            <person name="Saif S."/>
            <person name="Shea T."/>
            <person name="Sisk P."/>
            <person name="Stolte C."/>
            <person name="Sykes S."/>
            <person name="Wortman J."/>
            <person name="Nusbaum C."/>
            <person name="Birren B."/>
        </authorList>
    </citation>
    <scope>NUCLEOTIDE SEQUENCE [LARGE SCALE GENOMIC DNA]</scope>
    <source>
        <strain evidence="2 3">YIT 11850</strain>
    </source>
</reference>
<evidence type="ECO:0000256" key="1">
    <source>
        <dbReference type="SAM" id="SignalP"/>
    </source>
</evidence>
<organism evidence="2 3">
    <name type="scientific">Dialister succinatiphilus YIT 11850</name>
    <dbReference type="NCBI Taxonomy" id="742743"/>
    <lineage>
        <taxon>Bacteria</taxon>
        <taxon>Bacillati</taxon>
        <taxon>Bacillota</taxon>
        <taxon>Negativicutes</taxon>
        <taxon>Veillonellales</taxon>
        <taxon>Veillonellaceae</taxon>
        <taxon>Dialister</taxon>
    </lineage>
</organism>
<dbReference type="Proteomes" id="UP000003277">
    <property type="component" value="Unassembled WGS sequence"/>
</dbReference>
<evidence type="ECO:0008006" key="4">
    <source>
        <dbReference type="Google" id="ProtNLM"/>
    </source>
</evidence>
<evidence type="ECO:0000313" key="2">
    <source>
        <dbReference type="EMBL" id="EHO62782.1"/>
    </source>
</evidence>
<accession>H1D186</accession>
<protein>
    <recommendedName>
        <fullName evidence="4">SLH domain-containing protein</fullName>
    </recommendedName>
</protein>
<dbReference type="STRING" id="742743.HMPREF9453_01374"/>
<comment type="caution">
    <text evidence="2">The sequence shown here is derived from an EMBL/GenBank/DDBJ whole genome shotgun (WGS) entry which is preliminary data.</text>
</comment>
<dbReference type="EMBL" id="ADLT01000045">
    <property type="protein sequence ID" value="EHO62782.1"/>
    <property type="molecule type" value="Genomic_DNA"/>
</dbReference>
<dbReference type="PATRIC" id="fig|742743.3.peg.1395"/>
<keyword evidence="1" id="KW-0732">Signal</keyword>
<name>H1D186_9FIRM</name>
<proteinExistence type="predicted"/>
<evidence type="ECO:0000313" key="3">
    <source>
        <dbReference type="Proteomes" id="UP000003277"/>
    </source>
</evidence>
<feature type="chain" id="PRO_5038441023" description="SLH domain-containing protein" evidence="1">
    <location>
        <begin position="24"/>
        <end position="165"/>
    </location>
</feature>
<dbReference type="HOGENOM" id="CLU_1624505_0_0_9"/>
<feature type="signal peptide" evidence="1">
    <location>
        <begin position="1"/>
        <end position="23"/>
    </location>
</feature>